<comment type="caution">
    <text evidence="2">The sequence shown here is derived from an EMBL/GenBank/DDBJ whole genome shotgun (WGS) entry which is preliminary data.</text>
</comment>
<dbReference type="InterPro" id="IPR021791">
    <property type="entry name" value="Phage_TAC_11"/>
</dbReference>
<organism evidence="2 3">
    <name type="scientific">Bosea spartocytisi</name>
    <dbReference type="NCBI Taxonomy" id="2773451"/>
    <lineage>
        <taxon>Bacteria</taxon>
        <taxon>Pseudomonadati</taxon>
        <taxon>Pseudomonadota</taxon>
        <taxon>Alphaproteobacteria</taxon>
        <taxon>Hyphomicrobiales</taxon>
        <taxon>Boseaceae</taxon>
        <taxon>Bosea</taxon>
    </lineage>
</organism>
<dbReference type="Proteomes" id="UP000619295">
    <property type="component" value="Unassembled WGS sequence"/>
</dbReference>
<evidence type="ECO:0000313" key="3">
    <source>
        <dbReference type="Proteomes" id="UP000619295"/>
    </source>
</evidence>
<protein>
    <submittedName>
        <fullName evidence="2">Gene transfer agent family protein</fullName>
    </submittedName>
</protein>
<evidence type="ECO:0000256" key="1">
    <source>
        <dbReference type="SAM" id="MobiDB-lite"/>
    </source>
</evidence>
<dbReference type="RefSeq" id="WP_191124691.1">
    <property type="nucleotide sequence ID" value="NZ_JACXWY010000009.1"/>
</dbReference>
<name>A0A927I0A6_9HYPH</name>
<reference evidence="2" key="1">
    <citation type="submission" date="2020-09" db="EMBL/GenBank/DDBJ databases">
        <title>Bosea spartocytisi sp. nov. a root nodule endophyte of Spartocytisus supranubius in the high mountain ecosystem fo the Teide National Park (Canary Islands, Spain).</title>
        <authorList>
            <person name="Pulido-Suarez L."/>
            <person name="Peix A."/>
            <person name="Igual J.M."/>
            <person name="Socas-Perez N."/>
            <person name="Velazquez E."/>
            <person name="Flores-Felix J.D."/>
            <person name="Leon-Barrios M."/>
        </authorList>
    </citation>
    <scope>NUCLEOTIDE SEQUENCE</scope>
    <source>
        <strain evidence="2">SSUT16</strain>
    </source>
</reference>
<gene>
    <name evidence="2" type="ORF">IED13_15475</name>
</gene>
<accession>A0A927I0A6</accession>
<evidence type="ECO:0000313" key="2">
    <source>
        <dbReference type="EMBL" id="MBD3847109.1"/>
    </source>
</evidence>
<dbReference type="Pfam" id="PF11836">
    <property type="entry name" value="Phage_TAC_11"/>
    <property type="match status" value="1"/>
</dbReference>
<proteinExistence type="predicted"/>
<feature type="compositionally biased region" description="Low complexity" evidence="1">
    <location>
        <begin position="153"/>
        <end position="162"/>
    </location>
</feature>
<feature type="compositionally biased region" description="Basic residues" evidence="1">
    <location>
        <begin position="163"/>
        <end position="176"/>
    </location>
</feature>
<feature type="region of interest" description="Disordered" evidence="1">
    <location>
        <begin position="123"/>
        <end position="176"/>
    </location>
</feature>
<dbReference type="EMBL" id="JACXWY010000009">
    <property type="protein sequence ID" value="MBD3847109.1"/>
    <property type="molecule type" value="Genomic_DNA"/>
</dbReference>
<keyword evidence="3" id="KW-1185">Reference proteome</keyword>
<dbReference type="AlphaFoldDB" id="A0A927I0A6"/>
<sequence>MIGDIDQLDGSVVLPFGEEERLFRLGMDQLFALEQKRDCGFALLHDRLMRGGWSIADVSETLRLGLVGAGMELRPAKELVDRYCVPGRLEACATLAFYVLAVVMDAPKALAILGKGGATVDTTEATDAFPSSPSTDSPPSPESTRARSGASPSGDTSRSSRAGTRRTKAPTRRQNP</sequence>